<dbReference type="Pfam" id="PF25876">
    <property type="entry name" value="HH_MFP_RND"/>
    <property type="match status" value="1"/>
</dbReference>
<evidence type="ECO:0000259" key="6">
    <source>
        <dbReference type="Pfam" id="PF25917"/>
    </source>
</evidence>
<proteinExistence type="inferred from homology"/>
<sequence length="392" mass="42488">MNVIRQSFVRSLVAIAVSAVLLTACGKGQEQQHSMPPPEVTVQTVEKNPVPLDLTYTARTVGSREVEVRARVGGILIKRRYEEGGSVKQGQPMFLIDPEPVRARLASARADVAVAKARLEEARRQHDRVLPLFEKNAVSQSRRDEVVSAFEVAQASLEAAQSAQRMAELDLEYTDVRAPISGLTSREVMSEGSLVSTEQSSSLLTKIVQVDPLYIEFSVPEAEASIIRGSLAPANKVAPPTVRLILENGKEYPDSAKVTFVDNAVDVNSGTVRVRAVLKNPEAQLIPGQFIRARVEGVQLSSVVAVPRKAVMSSAQGQFIWVVNGEQKVEFRPVQVGRSFGNNIIVTEGLAPGDRYIVEGVLKVQPGIQVSAVGPDAPSKQAEQQPEKKETA</sequence>
<dbReference type="PANTHER" id="PTHR30158">
    <property type="entry name" value="ACRA/E-RELATED COMPONENT OF DRUG EFFLUX TRANSPORTER"/>
    <property type="match status" value="1"/>
</dbReference>
<dbReference type="SUPFAM" id="SSF111369">
    <property type="entry name" value="HlyD-like secretion proteins"/>
    <property type="match status" value="1"/>
</dbReference>
<keyword evidence="10" id="KW-1185">Reference proteome</keyword>
<feature type="domain" description="Multidrug resistance protein MdtA-like C-terminal permuted SH3" evidence="8">
    <location>
        <begin position="303"/>
        <end position="361"/>
    </location>
</feature>
<dbReference type="InterPro" id="IPR058624">
    <property type="entry name" value="MdtA-like_HH"/>
</dbReference>
<dbReference type="InterPro" id="IPR006143">
    <property type="entry name" value="RND_pump_MFP"/>
</dbReference>
<dbReference type="Gene3D" id="2.40.50.100">
    <property type="match status" value="1"/>
</dbReference>
<dbReference type="InterPro" id="IPR058626">
    <property type="entry name" value="MdtA-like_b-barrel"/>
</dbReference>
<reference evidence="10" key="1">
    <citation type="journal article" date="2019" name="Int. J. Syst. Evol. Microbiol.">
        <title>The Global Catalogue of Microorganisms (GCM) 10K type strain sequencing project: providing services to taxonomists for standard genome sequencing and annotation.</title>
        <authorList>
            <consortium name="The Broad Institute Genomics Platform"/>
            <consortium name="The Broad Institute Genome Sequencing Center for Infectious Disease"/>
            <person name="Wu L."/>
            <person name="Ma J."/>
        </authorList>
    </citation>
    <scope>NUCLEOTIDE SEQUENCE [LARGE SCALE GENOMIC DNA]</scope>
    <source>
        <strain evidence="10">CGMCC 1.10759</strain>
    </source>
</reference>
<evidence type="ECO:0000259" key="5">
    <source>
        <dbReference type="Pfam" id="PF25876"/>
    </source>
</evidence>
<dbReference type="RefSeq" id="WP_380598506.1">
    <property type="nucleotide sequence ID" value="NZ_JBHSDU010000003.1"/>
</dbReference>
<evidence type="ECO:0000259" key="7">
    <source>
        <dbReference type="Pfam" id="PF25944"/>
    </source>
</evidence>
<comment type="similarity">
    <text evidence="2">Belongs to the membrane fusion protein (MFP) (TC 8.A.1) family.</text>
</comment>
<keyword evidence="4" id="KW-0732">Signal</keyword>
<feature type="domain" description="Multidrug resistance protein MdtA-like barrel-sandwich hybrid" evidence="6">
    <location>
        <begin position="64"/>
        <end position="205"/>
    </location>
</feature>
<evidence type="ECO:0000256" key="1">
    <source>
        <dbReference type="ARBA" id="ARBA00004519"/>
    </source>
</evidence>
<gene>
    <name evidence="9" type="ORF">ACFPN2_16780</name>
</gene>
<dbReference type="Proteomes" id="UP001595904">
    <property type="component" value="Unassembled WGS sequence"/>
</dbReference>
<evidence type="ECO:0000313" key="9">
    <source>
        <dbReference type="EMBL" id="MFC4310751.1"/>
    </source>
</evidence>
<comment type="subcellular location">
    <subcellularLocation>
        <location evidence="1">Cell inner membrane</location>
        <topology evidence="1">Lipid-anchor</topology>
    </subcellularLocation>
</comment>
<dbReference type="Pfam" id="PF25944">
    <property type="entry name" value="Beta-barrel_RND"/>
    <property type="match status" value="1"/>
</dbReference>
<dbReference type="Gene3D" id="1.10.287.470">
    <property type="entry name" value="Helix hairpin bin"/>
    <property type="match status" value="1"/>
</dbReference>
<name>A0ABV8STA6_9GAMM</name>
<evidence type="ECO:0000256" key="3">
    <source>
        <dbReference type="SAM" id="MobiDB-lite"/>
    </source>
</evidence>
<dbReference type="Pfam" id="PF25967">
    <property type="entry name" value="RND-MFP_C"/>
    <property type="match status" value="1"/>
</dbReference>
<dbReference type="Gene3D" id="2.40.420.20">
    <property type="match status" value="1"/>
</dbReference>
<evidence type="ECO:0000259" key="8">
    <source>
        <dbReference type="Pfam" id="PF25967"/>
    </source>
</evidence>
<dbReference type="EMBL" id="JBHSDU010000003">
    <property type="protein sequence ID" value="MFC4310751.1"/>
    <property type="molecule type" value="Genomic_DNA"/>
</dbReference>
<evidence type="ECO:0000256" key="2">
    <source>
        <dbReference type="ARBA" id="ARBA00009477"/>
    </source>
</evidence>
<accession>A0ABV8STA6</accession>
<feature type="chain" id="PRO_5046398918" evidence="4">
    <location>
        <begin position="27"/>
        <end position="392"/>
    </location>
</feature>
<feature type="signal peptide" evidence="4">
    <location>
        <begin position="1"/>
        <end position="26"/>
    </location>
</feature>
<comment type="caution">
    <text evidence="9">The sequence shown here is derived from an EMBL/GenBank/DDBJ whole genome shotgun (WGS) entry which is preliminary data.</text>
</comment>
<dbReference type="InterPro" id="IPR058627">
    <property type="entry name" value="MdtA-like_C"/>
</dbReference>
<dbReference type="Gene3D" id="2.40.30.170">
    <property type="match status" value="1"/>
</dbReference>
<dbReference type="Pfam" id="PF25917">
    <property type="entry name" value="BSH_RND"/>
    <property type="match status" value="1"/>
</dbReference>
<protein>
    <submittedName>
        <fullName evidence="9">Efflux RND transporter periplasmic adaptor subunit</fullName>
    </submittedName>
</protein>
<feature type="domain" description="Multidrug resistance protein MdtA-like beta-barrel" evidence="7">
    <location>
        <begin position="212"/>
        <end position="296"/>
    </location>
</feature>
<dbReference type="PROSITE" id="PS51257">
    <property type="entry name" value="PROKAR_LIPOPROTEIN"/>
    <property type="match status" value="1"/>
</dbReference>
<dbReference type="NCBIfam" id="TIGR01730">
    <property type="entry name" value="RND_mfp"/>
    <property type="match status" value="1"/>
</dbReference>
<organism evidence="9 10">
    <name type="scientific">Steroidobacter flavus</name>
    <dbReference type="NCBI Taxonomy" id="1842136"/>
    <lineage>
        <taxon>Bacteria</taxon>
        <taxon>Pseudomonadati</taxon>
        <taxon>Pseudomonadota</taxon>
        <taxon>Gammaproteobacteria</taxon>
        <taxon>Steroidobacterales</taxon>
        <taxon>Steroidobacteraceae</taxon>
        <taxon>Steroidobacter</taxon>
    </lineage>
</organism>
<feature type="domain" description="Multidrug resistance protein MdtA-like alpha-helical hairpin" evidence="5">
    <location>
        <begin position="105"/>
        <end position="174"/>
    </location>
</feature>
<evidence type="ECO:0000256" key="4">
    <source>
        <dbReference type="SAM" id="SignalP"/>
    </source>
</evidence>
<evidence type="ECO:0000313" key="10">
    <source>
        <dbReference type="Proteomes" id="UP001595904"/>
    </source>
</evidence>
<feature type="region of interest" description="Disordered" evidence="3">
    <location>
        <begin position="372"/>
        <end position="392"/>
    </location>
</feature>
<dbReference type="InterPro" id="IPR058625">
    <property type="entry name" value="MdtA-like_BSH"/>
</dbReference>